<evidence type="ECO:0000256" key="2">
    <source>
        <dbReference type="ARBA" id="ARBA00022692"/>
    </source>
</evidence>
<gene>
    <name evidence="5" type="primary">yciB</name>
    <name evidence="6" type="ORF">CU102_19145</name>
</gene>
<evidence type="ECO:0000313" key="6">
    <source>
        <dbReference type="EMBL" id="PSH66626.1"/>
    </source>
</evidence>
<comment type="similarity">
    <text evidence="5">Belongs to the YciB family.</text>
</comment>
<reference evidence="7" key="1">
    <citation type="submission" date="2017-11" db="EMBL/GenBank/DDBJ databases">
        <authorList>
            <person name="Kuznetsova I."/>
            <person name="Sazanova A."/>
            <person name="Chirak E."/>
            <person name="Safronova V."/>
            <person name="Willems A."/>
        </authorList>
    </citation>
    <scope>NUCLEOTIDE SEQUENCE [LARGE SCALE GENOMIC DNA]</scope>
    <source>
        <strain evidence="7">STM 196</strain>
    </source>
</reference>
<feature type="transmembrane region" description="Helical" evidence="5">
    <location>
        <begin position="116"/>
        <end position="136"/>
    </location>
</feature>
<comment type="function">
    <text evidence="5">Plays a role in cell envelope biogenesis, maintenance of cell envelope integrity and membrane homeostasis.</text>
</comment>
<evidence type="ECO:0000256" key="5">
    <source>
        <dbReference type="HAMAP-Rule" id="MF_00189"/>
    </source>
</evidence>
<keyword evidence="3 5" id="KW-1133">Transmembrane helix</keyword>
<evidence type="ECO:0000256" key="3">
    <source>
        <dbReference type="ARBA" id="ARBA00022989"/>
    </source>
</evidence>
<dbReference type="InterPro" id="IPR006008">
    <property type="entry name" value="YciB"/>
</dbReference>
<keyword evidence="5" id="KW-0997">Cell inner membrane</keyword>
<dbReference type="RefSeq" id="WP_106712695.1">
    <property type="nucleotide sequence ID" value="NZ_PGGO01000015.1"/>
</dbReference>
<dbReference type="EMBL" id="PGGO01000015">
    <property type="protein sequence ID" value="PSH66626.1"/>
    <property type="molecule type" value="Genomic_DNA"/>
</dbReference>
<evidence type="ECO:0000256" key="4">
    <source>
        <dbReference type="ARBA" id="ARBA00023136"/>
    </source>
</evidence>
<name>A0A2P7BJJ6_9HYPH</name>
<dbReference type="Pfam" id="PF04279">
    <property type="entry name" value="IspA"/>
    <property type="match status" value="1"/>
</dbReference>
<feature type="transmembrane region" description="Helical" evidence="5">
    <location>
        <begin position="85"/>
        <end position="104"/>
    </location>
</feature>
<dbReference type="GO" id="GO:0005886">
    <property type="term" value="C:plasma membrane"/>
    <property type="evidence" value="ECO:0007669"/>
    <property type="project" value="UniProtKB-SubCell"/>
</dbReference>
<keyword evidence="4 5" id="KW-0472">Membrane</keyword>
<dbReference type="HAMAP" id="MF_00189">
    <property type="entry name" value="YciB"/>
    <property type="match status" value="1"/>
</dbReference>
<keyword evidence="7" id="KW-1185">Reference proteome</keyword>
<evidence type="ECO:0000313" key="7">
    <source>
        <dbReference type="Proteomes" id="UP000241444"/>
    </source>
</evidence>
<evidence type="ECO:0000256" key="1">
    <source>
        <dbReference type="ARBA" id="ARBA00022475"/>
    </source>
</evidence>
<dbReference type="AlphaFoldDB" id="A0A2P7BJJ6"/>
<organism evidence="6 7">
    <name type="scientific">Phyllobacterium brassicacearum</name>
    <dbReference type="NCBI Taxonomy" id="314235"/>
    <lineage>
        <taxon>Bacteria</taxon>
        <taxon>Pseudomonadati</taxon>
        <taxon>Pseudomonadota</taxon>
        <taxon>Alphaproteobacteria</taxon>
        <taxon>Hyphomicrobiales</taxon>
        <taxon>Phyllobacteriaceae</taxon>
        <taxon>Phyllobacterium</taxon>
    </lineage>
</organism>
<dbReference type="Proteomes" id="UP000241444">
    <property type="component" value="Unassembled WGS sequence"/>
</dbReference>
<keyword evidence="2 5" id="KW-0812">Transmembrane</keyword>
<sequence length="222" mass="25021">MEESVFERDPSDPARKEIQPLLKLALELGPLMVFFFANARGEWLIERFPGLSNIGEPIFIATALFMAATAIALAVSWILTRSLPIMPLVSGIVVLVFGALTLWLHNETFIKMKPTIVNTLFGVILLGGLYFGKSLLGYVFDSAFKLNAEGWRKLTLRWGVFFLFLAVLNEVVWRSFSTDFWVAFKVWGTMPITLLFTFAQMPLVMKYSIEQATPEKAASKDK</sequence>
<dbReference type="PANTHER" id="PTHR36917:SF1">
    <property type="entry name" value="INNER MEMBRANE-SPANNING PROTEIN YCIB"/>
    <property type="match status" value="1"/>
</dbReference>
<dbReference type="NCBIfam" id="NF001323">
    <property type="entry name" value="PRK00259.1-1"/>
    <property type="match status" value="1"/>
</dbReference>
<proteinExistence type="inferred from homology"/>
<comment type="subcellular location">
    <subcellularLocation>
        <location evidence="5">Cell inner membrane</location>
        <topology evidence="5">Multi-pass membrane protein</topology>
    </subcellularLocation>
</comment>
<protein>
    <recommendedName>
        <fullName evidence="5">Inner membrane-spanning protein YciB</fullName>
    </recommendedName>
</protein>
<feature type="transmembrane region" description="Helical" evidence="5">
    <location>
        <begin position="156"/>
        <end position="173"/>
    </location>
</feature>
<dbReference type="NCBIfam" id="TIGR00997">
    <property type="entry name" value="ispZ"/>
    <property type="match status" value="1"/>
</dbReference>
<dbReference type="PANTHER" id="PTHR36917">
    <property type="entry name" value="INTRACELLULAR SEPTATION PROTEIN A-RELATED"/>
    <property type="match status" value="1"/>
</dbReference>
<feature type="transmembrane region" description="Helical" evidence="5">
    <location>
        <begin position="58"/>
        <end position="79"/>
    </location>
</feature>
<feature type="transmembrane region" description="Helical" evidence="5">
    <location>
        <begin position="180"/>
        <end position="199"/>
    </location>
</feature>
<comment type="caution">
    <text evidence="6">The sequence shown here is derived from an EMBL/GenBank/DDBJ whole genome shotgun (WGS) entry which is preliminary data.</text>
</comment>
<dbReference type="OrthoDB" id="9788219at2"/>
<accession>A0A2P7BJJ6</accession>
<keyword evidence="1 5" id="KW-1003">Cell membrane</keyword>